<gene>
    <name evidence="2" type="ORF">PIB30_049659</name>
</gene>
<sequence>MSVKPTKKRKIFGLFEDSFRDFKGDGWFPSYWTDKAGFNVALVTYKGLRANQKDTTDILTLLFAKNNLSPKSILGNPEEARKEIVKMARNDVTLTGLRHLLRPPIASGTVVPTASTATPANSGPSSTARAAIPLAGPNLEARITPERGSSNEGGGDDELLLEVSSPGRNDEQDPPPHSSSKRAASENSVVAKRQSTEGPSREFSAMDRSFDASSFIAVRLLGPKAQEALRDYDPIKSVCWAQCTLLR</sequence>
<evidence type="ECO:0000313" key="2">
    <source>
        <dbReference type="EMBL" id="MED6135769.1"/>
    </source>
</evidence>
<evidence type="ECO:0000256" key="1">
    <source>
        <dbReference type="SAM" id="MobiDB-lite"/>
    </source>
</evidence>
<organism evidence="2 3">
    <name type="scientific">Stylosanthes scabra</name>
    <dbReference type="NCBI Taxonomy" id="79078"/>
    <lineage>
        <taxon>Eukaryota</taxon>
        <taxon>Viridiplantae</taxon>
        <taxon>Streptophyta</taxon>
        <taxon>Embryophyta</taxon>
        <taxon>Tracheophyta</taxon>
        <taxon>Spermatophyta</taxon>
        <taxon>Magnoliopsida</taxon>
        <taxon>eudicotyledons</taxon>
        <taxon>Gunneridae</taxon>
        <taxon>Pentapetalae</taxon>
        <taxon>rosids</taxon>
        <taxon>fabids</taxon>
        <taxon>Fabales</taxon>
        <taxon>Fabaceae</taxon>
        <taxon>Papilionoideae</taxon>
        <taxon>50 kb inversion clade</taxon>
        <taxon>dalbergioids sensu lato</taxon>
        <taxon>Dalbergieae</taxon>
        <taxon>Pterocarpus clade</taxon>
        <taxon>Stylosanthes</taxon>
    </lineage>
</organism>
<feature type="compositionally biased region" description="Low complexity" evidence="1">
    <location>
        <begin position="109"/>
        <end position="128"/>
    </location>
</feature>
<feature type="region of interest" description="Disordered" evidence="1">
    <location>
        <begin position="109"/>
        <end position="205"/>
    </location>
</feature>
<reference evidence="2 3" key="1">
    <citation type="journal article" date="2023" name="Plants (Basel)">
        <title>Bridging the Gap: Combining Genomics and Transcriptomics Approaches to Understand Stylosanthes scabra, an Orphan Legume from the Brazilian Caatinga.</title>
        <authorList>
            <person name="Ferreira-Neto J.R.C."/>
            <person name="da Silva M.D."/>
            <person name="Binneck E."/>
            <person name="de Melo N.F."/>
            <person name="da Silva R.H."/>
            <person name="de Melo A.L.T.M."/>
            <person name="Pandolfi V."/>
            <person name="Bustamante F.O."/>
            <person name="Brasileiro-Vidal A.C."/>
            <person name="Benko-Iseppon A.M."/>
        </authorList>
    </citation>
    <scope>NUCLEOTIDE SEQUENCE [LARGE SCALE GENOMIC DNA]</scope>
    <source>
        <tissue evidence="2">Leaves</tissue>
    </source>
</reference>
<proteinExistence type="predicted"/>
<accession>A0ABU6SI83</accession>
<dbReference type="Proteomes" id="UP001341840">
    <property type="component" value="Unassembled WGS sequence"/>
</dbReference>
<name>A0ABU6SI83_9FABA</name>
<protein>
    <submittedName>
        <fullName evidence="2">Uncharacterized protein</fullName>
    </submittedName>
</protein>
<comment type="caution">
    <text evidence="2">The sequence shown here is derived from an EMBL/GenBank/DDBJ whole genome shotgun (WGS) entry which is preliminary data.</text>
</comment>
<evidence type="ECO:0000313" key="3">
    <source>
        <dbReference type="Proteomes" id="UP001341840"/>
    </source>
</evidence>
<dbReference type="EMBL" id="JASCZI010060750">
    <property type="protein sequence ID" value="MED6135769.1"/>
    <property type="molecule type" value="Genomic_DNA"/>
</dbReference>
<keyword evidence="3" id="KW-1185">Reference proteome</keyword>